<reference evidence="2" key="1">
    <citation type="submission" date="2016-11" db="UniProtKB">
        <authorList>
            <consortium name="WormBaseParasite"/>
        </authorList>
    </citation>
    <scope>IDENTIFICATION</scope>
</reference>
<evidence type="ECO:0000313" key="2">
    <source>
        <dbReference type="WBParaSite" id="Hba_05470"/>
    </source>
</evidence>
<protein>
    <submittedName>
        <fullName evidence="2">C2H2-type domain-containing protein</fullName>
    </submittedName>
</protein>
<dbReference type="Proteomes" id="UP000095283">
    <property type="component" value="Unplaced"/>
</dbReference>
<proteinExistence type="predicted"/>
<organism evidence="1 2">
    <name type="scientific">Heterorhabditis bacteriophora</name>
    <name type="common">Entomopathogenic nematode worm</name>
    <dbReference type="NCBI Taxonomy" id="37862"/>
    <lineage>
        <taxon>Eukaryota</taxon>
        <taxon>Metazoa</taxon>
        <taxon>Ecdysozoa</taxon>
        <taxon>Nematoda</taxon>
        <taxon>Chromadorea</taxon>
        <taxon>Rhabditida</taxon>
        <taxon>Rhabditina</taxon>
        <taxon>Rhabditomorpha</taxon>
        <taxon>Strongyloidea</taxon>
        <taxon>Heterorhabditidae</taxon>
        <taxon>Heterorhabditis</taxon>
    </lineage>
</organism>
<sequence length="346" mass="39585">MVHYIAYLLRPYGRYVVYDRQNEVTCYLFIYAILTGTLSDLSVMFSNGHTALSIAESIEDLCPTCDRSLKSGLPFNVDRRKRGTPPKRLKNLPGQTPIFCSSVDTMMMNGYSDIDLNDAADFSTAKSLSPHRVAESVTTPTIEIKHEPVEYKCQDEIDLPCSSVSNVPHQLPSRKRIRVEELGLETFQCQVVINCRFQLCKKSITRQGQYANLVNHLSRHARLHASKKQYWLVCYIMFLFSEFGTIACLKYLIDIYNTFVPSCPVCNAYYTRRYLAAAHVKEVHPDRPNVDPIDYGLELREEYKALLEVCFPGAEARKKIPNLSTDYRDEEDDDFTTDRLILNSVG</sequence>
<accession>A0A1I7WKA5</accession>
<keyword evidence="1" id="KW-1185">Reference proteome</keyword>
<name>A0A1I7WKA5_HETBA</name>
<dbReference type="WBParaSite" id="Hba_05470">
    <property type="protein sequence ID" value="Hba_05470"/>
    <property type="gene ID" value="Hba_05470"/>
</dbReference>
<evidence type="ECO:0000313" key="1">
    <source>
        <dbReference type="Proteomes" id="UP000095283"/>
    </source>
</evidence>
<dbReference type="AlphaFoldDB" id="A0A1I7WKA5"/>